<evidence type="ECO:0000256" key="2">
    <source>
        <dbReference type="ARBA" id="ARBA00022552"/>
    </source>
</evidence>
<keyword evidence="16" id="KW-1185">Reference proteome</keyword>
<name>A0AAD5H261_9CHLO</name>
<evidence type="ECO:0000256" key="3">
    <source>
        <dbReference type="ARBA" id="ARBA00022603"/>
    </source>
</evidence>
<keyword evidence="7" id="KW-0809">Transit peptide</keyword>
<evidence type="ECO:0000256" key="10">
    <source>
        <dbReference type="ARBA" id="ARBA00049302"/>
    </source>
</evidence>
<dbReference type="InterPro" id="IPR001678">
    <property type="entry name" value="MeTrfase_RsmB-F_NOP2_dom"/>
</dbReference>
<feature type="region of interest" description="Disordered" evidence="12">
    <location>
        <begin position="146"/>
        <end position="165"/>
    </location>
</feature>
<evidence type="ECO:0000256" key="1">
    <source>
        <dbReference type="ARBA" id="ARBA00004173"/>
    </source>
</evidence>
<keyword evidence="8" id="KW-0496">Mitochondrion</keyword>
<dbReference type="Pfam" id="PF01189">
    <property type="entry name" value="Methyltr_RsmB-F"/>
    <property type="match status" value="1"/>
</dbReference>
<protein>
    <recommendedName>
        <fullName evidence="9">NOL1/NOP2/Sun domain family member 4</fullName>
    </recommendedName>
</protein>
<evidence type="ECO:0000256" key="4">
    <source>
        <dbReference type="ARBA" id="ARBA00022679"/>
    </source>
</evidence>
<comment type="similarity">
    <text evidence="11">Belongs to the class I-like SAM-binding methyltransferase superfamily. RsmB/NOP family.</text>
</comment>
<comment type="catalytic activity">
    <reaction evidence="10">
        <text>a cytidine in rRNA + S-adenosyl-L-methionine = a 5-methylcytidine in rRNA + S-adenosyl-L-homocysteine + H(+)</text>
        <dbReference type="Rhea" id="RHEA:61484"/>
        <dbReference type="Rhea" id="RHEA-COMP:15836"/>
        <dbReference type="Rhea" id="RHEA-COMP:15837"/>
        <dbReference type="ChEBI" id="CHEBI:15378"/>
        <dbReference type="ChEBI" id="CHEBI:57856"/>
        <dbReference type="ChEBI" id="CHEBI:59789"/>
        <dbReference type="ChEBI" id="CHEBI:74483"/>
        <dbReference type="ChEBI" id="CHEBI:82748"/>
    </reaction>
</comment>
<dbReference type="PANTHER" id="PTHR22808">
    <property type="entry name" value="NCL1 YEAST -RELATED NOL1/NOP2/FMU SUN DOMAIN-CONTAINING"/>
    <property type="match status" value="1"/>
</dbReference>
<dbReference type="EMBL" id="JADXDR010000155">
    <property type="protein sequence ID" value="KAI7837380.1"/>
    <property type="molecule type" value="Genomic_DNA"/>
</dbReference>
<dbReference type="GO" id="GO:0031167">
    <property type="term" value="P:rRNA methylation"/>
    <property type="evidence" value="ECO:0007669"/>
    <property type="project" value="TreeGrafter"/>
</dbReference>
<evidence type="ECO:0000256" key="7">
    <source>
        <dbReference type="ARBA" id="ARBA00022946"/>
    </source>
</evidence>
<feature type="binding site" evidence="11">
    <location>
        <position position="129"/>
    </location>
    <ligand>
        <name>S-adenosyl-L-methionine</name>
        <dbReference type="ChEBI" id="CHEBI:59789"/>
    </ligand>
</feature>
<dbReference type="GO" id="GO:0005762">
    <property type="term" value="C:mitochondrial large ribosomal subunit"/>
    <property type="evidence" value="ECO:0007669"/>
    <property type="project" value="TreeGrafter"/>
</dbReference>
<feature type="binding site" evidence="11">
    <location>
        <position position="110"/>
    </location>
    <ligand>
        <name>S-adenosyl-L-methionine</name>
        <dbReference type="ChEBI" id="CHEBI:59789"/>
    </ligand>
</feature>
<feature type="domain" description="SAM-dependent MTase RsmB/NOP-type" evidence="14">
    <location>
        <begin position="1"/>
        <end position="276"/>
    </location>
</feature>
<keyword evidence="13" id="KW-0732">Signal</keyword>
<feature type="region of interest" description="Disordered" evidence="12">
    <location>
        <begin position="27"/>
        <end position="68"/>
    </location>
</feature>
<keyword evidence="3 11" id="KW-0489">Methyltransferase</keyword>
<evidence type="ECO:0000256" key="9">
    <source>
        <dbReference type="ARBA" id="ARBA00042050"/>
    </source>
</evidence>
<comment type="subcellular location">
    <subcellularLocation>
        <location evidence="1">Mitochondrion</location>
    </subcellularLocation>
</comment>
<dbReference type="AlphaFoldDB" id="A0AAD5H261"/>
<keyword evidence="4 11" id="KW-0808">Transferase</keyword>
<dbReference type="PROSITE" id="PS51686">
    <property type="entry name" value="SAM_MT_RSMB_NOP"/>
    <property type="match status" value="1"/>
</dbReference>
<keyword evidence="2" id="KW-0698">rRNA processing</keyword>
<proteinExistence type="inferred from homology"/>
<dbReference type="Gene3D" id="3.40.50.150">
    <property type="entry name" value="Vaccinia Virus protein VP39"/>
    <property type="match status" value="1"/>
</dbReference>
<evidence type="ECO:0000256" key="5">
    <source>
        <dbReference type="ARBA" id="ARBA00022691"/>
    </source>
</evidence>
<reference evidence="15" key="1">
    <citation type="submission" date="2020-11" db="EMBL/GenBank/DDBJ databases">
        <title>Chlorella ohadii genome sequencing and assembly.</title>
        <authorList>
            <person name="Murik O."/>
            <person name="Treves H."/>
            <person name="Kedem I."/>
            <person name="Shotland Y."/>
            <person name="Kaplan A."/>
        </authorList>
    </citation>
    <scope>NUCLEOTIDE SEQUENCE</scope>
    <source>
        <strain evidence="15">1</strain>
    </source>
</reference>
<keyword evidence="6 11" id="KW-0694">RNA-binding</keyword>
<dbReference type="GO" id="GO:0003723">
    <property type="term" value="F:RNA binding"/>
    <property type="evidence" value="ECO:0007669"/>
    <property type="project" value="UniProtKB-UniRule"/>
</dbReference>
<feature type="compositionally biased region" description="Low complexity" evidence="12">
    <location>
        <begin position="36"/>
        <end position="58"/>
    </location>
</feature>
<dbReference type="SUPFAM" id="SSF53335">
    <property type="entry name" value="S-adenosyl-L-methionine-dependent methyltransferases"/>
    <property type="match status" value="1"/>
</dbReference>
<feature type="compositionally biased region" description="Gly residues" evidence="12">
    <location>
        <begin position="147"/>
        <end position="158"/>
    </location>
</feature>
<evidence type="ECO:0000259" key="14">
    <source>
        <dbReference type="PROSITE" id="PS51686"/>
    </source>
</evidence>
<dbReference type="PRINTS" id="PR02008">
    <property type="entry name" value="RCMTFAMILY"/>
</dbReference>
<evidence type="ECO:0000313" key="15">
    <source>
        <dbReference type="EMBL" id="KAI7837380.1"/>
    </source>
</evidence>
<feature type="non-terminal residue" evidence="15">
    <location>
        <position position="292"/>
    </location>
</feature>
<evidence type="ECO:0000256" key="6">
    <source>
        <dbReference type="ARBA" id="ARBA00022884"/>
    </source>
</evidence>
<evidence type="ECO:0000256" key="12">
    <source>
        <dbReference type="SAM" id="MobiDB-lite"/>
    </source>
</evidence>
<dbReference type="Proteomes" id="UP001205105">
    <property type="component" value="Unassembled WGS sequence"/>
</dbReference>
<dbReference type="GO" id="GO:0008173">
    <property type="term" value="F:RNA methyltransferase activity"/>
    <property type="evidence" value="ECO:0007669"/>
    <property type="project" value="InterPro"/>
</dbReference>
<organism evidence="15 16">
    <name type="scientific">Chlorella ohadii</name>
    <dbReference type="NCBI Taxonomy" id="2649997"/>
    <lineage>
        <taxon>Eukaryota</taxon>
        <taxon>Viridiplantae</taxon>
        <taxon>Chlorophyta</taxon>
        <taxon>core chlorophytes</taxon>
        <taxon>Trebouxiophyceae</taxon>
        <taxon>Chlorellales</taxon>
        <taxon>Chlorellaceae</taxon>
        <taxon>Chlorella clade</taxon>
        <taxon>Chlorella</taxon>
    </lineage>
</organism>
<sequence length="292" mass="30906">MCAAPGGGKSLVLAQLLLAREHQAALALEDSRPDGGADSSSSSSSSPNSRRSRATANASEDKEEQAESAAFSGSLVCNELDASRRARLVRVLRDYVPVPARYRIRVTPHDGARFWGRQEAEQYDRVLLDAPCSSDRHVLQQAAARVGGSGGSGVGNGSGSSSLSATSISVPRSDWSLQRCRRIAAQQVKLLAAAAQALKPGGRLVYSTCSILDLENDQVVDRVLERGGDSLRVLHPPAAAAALEAAGAQRARHGWLLLPDGPLDCGPIYLAVVDKVGSSSFRRVKQNKYAPK</sequence>
<dbReference type="InterPro" id="IPR029063">
    <property type="entry name" value="SAM-dependent_MTases_sf"/>
</dbReference>
<dbReference type="InterPro" id="IPR049560">
    <property type="entry name" value="MeTrfase_RsmB-F_NOP2_cat"/>
</dbReference>
<dbReference type="InterPro" id="IPR023267">
    <property type="entry name" value="RCMT"/>
</dbReference>
<evidence type="ECO:0000313" key="16">
    <source>
        <dbReference type="Proteomes" id="UP001205105"/>
    </source>
</evidence>
<feature type="chain" id="PRO_5042294441" description="NOL1/NOP2/Sun domain family member 4" evidence="13">
    <location>
        <begin position="28"/>
        <end position="292"/>
    </location>
</feature>
<comment type="caution">
    <text evidence="11">Lacks conserved residue(s) required for the propagation of feature annotation.</text>
</comment>
<evidence type="ECO:0000256" key="8">
    <source>
        <dbReference type="ARBA" id="ARBA00023128"/>
    </source>
</evidence>
<evidence type="ECO:0000256" key="11">
    <source>
        <dbReference type="PROSITE-ProRule" id="PRU01023"/>
    </source>
</evidence>
<comment type="caution">
    <text evidence="15">The sequence shown here is derived from an EMBL/GenBank/DDBJ whole genome shotgun (WGS) entry which is preliminary data.</text>
</comment>
<feature type="signal peptide" evidence="13">
    <location>
        <begin position="1"/>
        <end position="27"/>
    </location>
</feature>
<feature type="binding site" evidence="11">
    <location>
        <position position="79"/>
    </location>
    <ligand>
        <name>S-adenosyl-L-methionine</name>
        <dbReference type="ChEBI" id="CHEBI:59789"/>
    </ligand>
</feature>
<accession>A0AAD5H261</accession>
<gene>
    <name evidence="15" type="ORF">COHA_008819</name>
</gene>
<evidence type="ECO:0000256" key="13">
    <source>
        <dbReference type="SAM" id="SignalP"/>
    </source>
</evidence>
<feature type="active site" description="Nucleophile" evidence="11">
    <location>
        <position position="209"/>
    </location>
</feature>
<dbReference type="PANTHER" id="PTHR22808:SF3">
    <property type="entry name" value="5-METHYLCYTOSINE RRNA METHYLTRANSFERASE NSUN4"/>
    <property type="match status" value="1"/>
</dbReference>
<keyword evidence="5 11" id="KW-0949">S-adenosyl-L-methionine</keyword>